<organism evidence="2 3">
    <name type="scientific">Parelaphostrongylus tenuis</name>
    <name type="common">Meningeal worm</name>
    <dbReference type="NCBI Taxonomy" id="148309"/>
    <lineage>
        <taxon>Eukaryota</taxon>
        <taxon>Metazoa</taxon>
        <taxon>Ecdysozoa</taxon>
        <taxon>Nematoda</taxon>
        <taxon>Chromadorea</taxon>
        <taxon>Rhabditida</taxon>
        <taxon>Rhabditina</taxon>
        <taxon>Rhabditomorpha</taxon>
        <taxon>Strongyloidea</taxon>
        <taxon>Metastrongylidae</taxon>
        <taxon>Parelaphostrongylus</taxon>
    </lineage>
</organism>
<comment type="caution">
    <text evidence="2">The sequence shown here is derived from an EMBL/GenBank/DDBJ whole genome shotgun (WGS) entry which is preliminary data.</text>
</comment>
<evidence type="ECO:0000313" key="2">
    <source>
        <dbReference type="EMBL" id="KAJ1347176.1"/>
    </source>
</evidence>
<keyword evidence="3" id="KW-1185">Reference proteome</keyword>
<name>A0AAD5MGE3_PARTN</name>
<dbReference type="AlphaFoldDB" id="A0AAD5MGE3"/>
<proteinExistence type="predicted"/>
<reference evidence="2" key="1">
    <citation type="submission" date="2021-06" db="EMBL/GenBank/DDBJ databases">
        <title>Parelaphostrongylus tenuis whole genome reference sequence.</title>
        <authorList>
            <person name="Garwood T.J."/>
            <person name="Larsen P.A."/>
            <person name="Fountain-Jones N.M."/>
            <person name="Garbe J.R."/>
            <person name="Macchietto M.G."/>
            <person name="Kania S.A."/>
            <person name="Gerhold R.W."/>
            <person name="Richards J.E."/>
            <person name="Wolf T.M."/>
        </authorList>
    </citation>
    <scope>NUCLEOTIDE SEQUENCE</scope>
    <source>
        <strain evidence="2">MNPRO001-30</strain>
        <tissue evidence="2">Meninges</tissue>
    </source>
</reference>
<evidence type="ECO:0000313" key="3">
    <source>
        <dbReference type="Proteomes" id="UP001196413"/>
    </source>
</evidence>
<protein>
    <submittedName>
        <fullName evidence="2">Uncharacterized protein</fullName>
    </submittedName>
</protein>
<evidence type="ECO:0000256" key="1">
    <source>
        <dbReference type="SAM" id="MobiDB-lite"/>
    </source>
</evidence>
<dbReference type="EMBL" id="JAHQIW010000287">
    <property type="protein sequence ID" value="KAJ1347176.1"/>
    <property type="molecule type" value="Genomic_DNA"/>
</dbReference>
<accession>A0AAD5MGE3</accession>
<sequence>MGNGVELVTRKKVGEIDLRMLSVYLAPRRDTATTVAERDATLRAPVKTAPTGAERVKSISYERNL</sequence>
<gene>
    <name evidence="2" type="ORF">KIN20_002175</name>
</gene>
<feature type="region of interest" description="Disordered" evidence="1">
    <location>
        <begin position="46"/>
        <end position="65"/>
    </location>
</feature>
<dbReference type="Proteomes" id="UP001196413">
    <property type="component" value="Unassembled WGS sequence"/>
</dbReference>